<evidence type="ECO:0000259" key="3">
    <source>
        <dbReference type="PROSITE" id="PS50871"/>
    </source>
</evidence>
<accession>A0ABY7D9P2</accession>
<comment type="subcellular location">
    <subcellularLocation>
        <location evidence="1">Secreted</location>
    </subcellularLocation>
</comment>
<dbReference type="Proteomes" id="UP001164746">
    <property type="component" value="Chromosome 1"/>
</dbReference>
<reference evidence="4" key="1">
    <citation type="submission" date="2022-11" db="EMBL/GenBank/DDBJ databases">
        <title>Centuries of genome instability and evolution in soft-shell clam transmissible cancer (bioRxiv).</title>
        <authorList>
            <person name="Hart S.F.M."/>
            <person name="Yonemitsu M.A."/>
            <person name="Giersch R.M."/>
            <person name="Beal B.F."/>
            <person name="Arriagada G."/>
            <person name="Davis B.W."/>
            <person name="Ostrander E.A."/>
            <person name="Goff S.P."/>
            <person name="Metzger M.J."/>
        </authorList>
    </citation>
    <scope>NUCLEOTIDE SEQUENCE</scope>
    <source>
        <strain evidence="4">MELC-2E11</strain>
        <tissue evidence="4">Siphon/mantle</tissue>
    </source>
</reference>
<organism evidence="4 5">
    <name type="scientific">Mya arenaria</name>
    <name type="common">Soft-shell clam</name>
    <dbReference type="NCBI Taxonomy" id="6604"/>
    <lineage>
        <taxon>Eukaryota</taxon>
        <taxon>Metazoa</taxon>
        <taxon>Spiralia</taxon>
        <taxon>Lophotrochozoa</taxon>
        <taxon>Mollusca</taxon>
        <taxon>Bivalvia</taxon>
        <taxon>Autobranchia</taxon>
        <taxon>Heteroconchia</taxon>
        <taxon>Euheterodonta</taxon>
        <taxon>Imparidentia</taxon>
        <taxon>Neoheterodontei</taxon>
        <taxon>Myida</taxon>
        <taxon>Myoidea</taxon>
        <taxon>Myidae</taxon>
        <taxon>Mya</taxon>
    </lineage>
</organism>
<keyword evidence="5" id="KW-1185">Reference proteome</keyword>
<dbReference type="Pfam" id="PF00386">
    <property type="entry name" value="C1q"/>
    <property type="match status" value="1"/>
</dbReference>
<name>A0ABY7D9P2_MYAAR</name>
<evidence type="ECO:0000256" key="1">
    <source>
        <dbReference type="ARBA" id="ARBA00004613"/>
    </source>
</evidence>
<dbReference type="PANTHER" id="PTHR15427">
    <property type="entry name" value="EMILIN ELASTIN MICROFIBRIL INTERFACE-LOCATED PROTEIN ELASTIN MICROFIBRIL INTERFACER"/>
    <property type="match status" value="1"/>
</dbReference>
<proteinExistence type="predicted"/>
<dbReference type="PROSITE" id="PS50871">
    <property type="entry name" value="C1Q"/>
    <property type="match status" value="1"/>
</dbReference>
<evidence type="ECO:0000313" key="5">
    <source>
        <dbReference type="Proteomes" id="UP001164746"/>
    </source>
</evidence>
<evidence type="ECO:0000256" key="2">
    <source>
        <dbReference type="ARBA" id="ARBA00022525"/>
    </source>
</evidence>
<dbReference type="SMART" id="SM00110">
    <property type="entry name" value="C1Q"/>
    <property type="match status" value="1"/>
</dbReference>
<dbReference type="PANTHER" id="PTHR15427:SF33">
    <property type="entry name" value="COLLAGEN IV NC1 DOMAIN-CONTAINING PROTEIN"/>
    <property type="match status" value="1"/>
</dbReference>
<evidence type="ECO:0000313" key="4">
    <source>
        <dbReference type="EMBL" id="WAQ93806.1"/>
    </source>
</evidence>
<sequence length="198" mass="22228">MIRMEFEHAQWEKRVNETLGKIEKQRTGIQTDLEVLRNEREEFDKHVNETMIYLQQPAKPPHSRILFRARQVADYTLSAANHIIIFSEMLINVGGGYNSASGTFTTPVAGSYLFTVSLCPKVGKSIFYKIVVKEDVVANGHSFGVSGYPCVYGNAIVQLDTNDVVYVKSSHYTDELLKNGLLDSYDGKSNCFSGVLLH</sequence>
<feature type="domain" description="C1q" evidence="3">
    <location>
        <begin position="60"/>
        <end position="198"/>
    </location>
</feature>
<gene>
    <name evidence="4" type="ORF">MAR_006277</name>
</gene>
<dbReference type="Gene3D" id="2.60.120.40">
    <property type="match status" value="1"/>
</dbReference>
<keyword evidence="2" id="KW-0964">Secreted</keyword>
<dbReference type="PRINTS" id="PR00007">
    <property type="entry name" value="COMPLEMNTC1Q"/>
</dbReference>
<dbReference type="InterPro" id="IPR050392">
    <property type="entry name" value="Collagen/C1q_domain"/>
</dbReference>
<dbReference type="EMBL" id="CP111012">
    <property type="protein sequence ID" value="WAQ93806.1"/>
    <property type="molecule type" value="Genomic_DNA"/>
</dbReference>
<protein>
    <recommendedName>
        <fullName evidence="3">C1q domain-containing protein</fullName>
    </recommendedName>
</protein>
<dbReference type="InterPro" id="IPR001073">
    <property type="entry name" value="C1q_dom"/>
</dbReference>
<dbReference type="SUPFAM" id="SSF49842">
    <property type="entry name" value="TNF-like"/>
    <property type="match status" value="1"/>
</dbReference>
<dbReference type="InterPro" id="IPR008983">
    <property type="entry name" value="Tumour_necrosis_fac-like_dom"/>
</dbReference>